<evidence type="ECO:0000256" key="6">
    <source>
        <dbReference type="PROSITE-ProRule" id="PRU00339"/>
    </source>
</evidence>
<keyword evidence="9" id="KW-1185">Reference proteome</keyword>
<dbReference type="GO" id="GO:0016560">
    <property type="term" value="P:protein import into peroxisome matrix, docking"/>
    <property type="evidence" value="ECO:0007669"/>
    <property type="project" value="TreeGrafter"/>
</dbReference>
<keyword evidence="5 6" id="KW-0802">TPR repeat</keyword>
<evidence type="ECO:0000256" key="3">
    <source>
        <dbReference type="ARBA" id="ARBA00022490"/>
    </source>
</evidence>
<feature type="repeat" description="TPR" evidence="6">
    <location>
        <begin position="528"/>
        <end position="561"/>
    </location>
</feature>
<feature type="compositionally biased region" description="Basic and acidic residues" evidence="7">
    <location>
        <begin position="204"/>
        <end position="215"/>
    </location>
</feature>
<feature type="region of interest" description="Disordered" evidence="7">
    <location>
        <begin position="273"/>
        <end position="294"/>
    </location>
</feature>
<dbReference type="AlphaFoldDB" id="A0A3G2S8D9"/>
<comment type="subcellular location">
    <subcellularLocation>
        <location evidence="1">Cytoplasm</location>
    </subcellularLocation>
</comment>
<dbReference type="GO" id="GO:0005829">
    <property type="term" value="C:cytosol"/>
    <property type="evidence" value="ECO:0007669"/>
    <property type="project" value="TreeGrafter"/>
</dbReference>
<evidence type="ECO:0000313" key="8">
    <source>
        <dbReference type="EMBL" id="AYO43592.1"/>
    </source>
</evidence>
<feature type="repeat" description="TPR" evidence="6">
    <location>
        <begin position="384"/>
        <end position="417"/>
    </location>
</feature>
<sequence length="653" mass="72230">MAFQSMLSGAECSASQNHLSQFLKHTQTDRSLQQDAVQTQPGMMQRPGFRTRPGGVGGGVQDMDAFLRQPPATGALPFDMHAMRSEMEAMQMRAPPSSAWAQEMQQRPPAPAPDRPSAWTEQFHAQRPPPTAEEAASMRLGMHAAGPGRFGGGLYTGHARYAPPAARTTLVPAAPRLAEWDDATWDEQFRRMEAEAASAPAATDKGKQRETQKDEDAELHELREMQARLRDEVHDSNPRFEELWNTLKDPSLLDKSDELAKWERELMEAVANEDPLASTHPGGGLGPGELGLSEEDGLGEAEARLQREWLGDVDEAGFPRLGTYEYEAHNPFAGHATPYAEGMRLLENNGSLTEAARLFEVATQRDVESQQVSDEIDLSRAERSRAWQRLGECHAMNEHEEKAIQALEEAVRIDSSNLEALMSLAVSYINEGYDQAANVTLLRYLARSHPHLAPLPEFPALPNEHTDPWARVNYVRDLFLQAARRDAARGTMSPDIQVGLGLLYYSTYSYEQAKDCFQAALASRPNDCQLWNRLGATLANGGNSELATDAYHRALELRPSFTRAIYNLSVSCMNLGAHHEAVEHLLSALALQRSQSMPDAPDSASMPLSHAKESEGLWNTLRSTLLVMNRADLVPSCHVGSNLDVFRQAGFDF</sequence>
<dbReference type="SMART" id="SM00028">
    <property type="entry name" value="TPR"/>
    <property type="match status" value="4"/>
</dbReference>
<gene>
    <name evidence="8" type="primary">PAY32</name>
    <name evidence="8" type="ORF">DNF11_2642</name>
</gene>
<dbReference type="PROSITE" id="PS50005">
    <property type="entry name" value="TPR"/>
    <property type="match status" value="3"/>
</dbReference>
<name>A0A3G2S8D9_MALR7</name>
<dbReference type="PANTHER" id="PTHR10130:SF9">
    <property type="entry name" value="PEROXISOMAL TARGETING SIGNAL RECEPTOR"/>
    <property type="match status" value="1"/>
</dbReference>
<accession>A0A3G2S8D9</accession>
<evidence type="ECO:0000256" key="1">
    <source>
        <dbReference type="ARBA" id="ARBA00004496"/>
    </source>
</evidence>
<proteinExistence type="inferred from homology"/>
<reference evidence="8 9" key="1">
    <citation type="submission" date="2018-10" db="EMBL/GenBank/DDBJ databases">
        <title>Complete genome sequence of Malassezia restricta CBS 7877.</title>
        <authorList>
            <person name="Morand S.C."/>
            <person name="Bertignac M."/>
            <person name="Iltis A."/>
            <person name="Kolder I."/>
            <person name="Pirovano W."/>
            <person name="Jourdain R."/>
            <person name="Clavaud C."/>
        </authorList>
    </citation>
    <scope>NUCLEOTIDE SEQUENCE [LARGE SCALE GENOMIC DNA]</scope>
    <source>
        <strain evidence="8 9">CBS 7877</strain>
    </source>
</reference>
<dbReference type="InterPro" id="IPR011990">
    <property type="entry name" value="TPR-like_helical_dom_sf"/>
</dbReference>
<evidence type="ECO:0000256" key="5">
    <source>
        <dbReference type="ARBA" id="ARBA00022803"/>
    </source>
</evidence>
<comment type="similarity">
    <text evidence="2">Belongs to the peroxisomal targeting signal receptor family.</text>
</comment>
<dbReference type="Proteomes" id="UP000269793">
    <property type="component" value="Chromosome IV"/>
</dbReference>
<evidence type="ECO:0000256" key="2">
    <source>
        <dbReference type="ARBA" id="ARBA00005348"/>
    </source>
</evidence>
<dbReference type="Gene3D" id="1.25.40.10">
    <property type="entry name" value="Tetratricopeptide repeat domain"/>
    <property type="match status" value="1"/>
</dbReference>
<dbReference type="GO" id="GO:0005052">
    <property type="term" value="F:peroxisome matrix targeting signal-1 binding"/>
    <property type="evidence" value="ECO:0007669"/>
    <property type="project" value="TreeGrafter"/>
</dbReference>
<evidence type="ECO:0000313" key="9">
    <source>
        <dbReference type="Proteomes" id="UP000269793"/>
    </source>
</evidence>
<evidence type="ECO:0000256" key="4">
    <source>
        <dbReference type="ARBA" id="ARBA00022737"/>
    </source>
</evidence>
<protein>
    <submittedName>
        <fullName evidence="8">Peroxisomal targeting signal receptor</fullName>
    </submittedName>
</protein>
<dbReference type="GO" id="GO:0005778">
    <property type="term" value="C:peroxisomal membrane"/>
    <property type="evidence" value="ECO:0007669"/>
    <property type="project" value="TreeGrafter"/>
</dbReference>
<dbReference type="SUPFAM" id="SSF48452">
    <property type="entry name" value="TPR-like"/>
    <property type="match status" value="1"/>
</dbReference>
<dbReference type="InterPro" id="IPR024111">
    <property type="entry name" value="PEX5/PEX5L"/>
</dbReference>
<feature type="region of interest" description="Disordered" evidence="7">
    <location>
        <begin position="194"/>
        <end position="215"/>
    </location>
</feature>
<keyword evidence="8" id="KW-0675">Receptor</keyword>
<dbReference type="OrthoDB" id="10006023at2759"/>
<organism evidence="8 9">
    <name type="scientific">Malassezia restricta (strain ATCC 96810 / NBRC 103918 / CBS 7877)</name>
    <name type="common">Seborrheic dermatitis infection agent</name>
    <dbReference type="NCBI Taxonomy" id="425264"/>
    <lineage>
        <taxon>Eukaryota</taxon>
        <taxon>Fungi</taxon>
        <taxon>Dikarya</taxon>
        <taxon>Basidiomycota</taxon>
        <taxon>Ustilaginomycotina</taxon>
        <taxon>Malasseziomycetes</taxon>
        <taxon>Malasseziales</taxon>
        <taxon>Malasseziaceae</taxon>
        <taxon>Malassezia</taxon>
    </lineage>
</organism>
<dbReference type="PANTHER" id="PTHR10130">
    <property type="entry name" value="PEROXISOMAL TARGETING SIGNAL 1 RECEPTOR PEX5"/>
    <property type="match status" value="1"/>
</dbReference>
<feature type="region of interest" description="Disordered" evidence="7">
    <location>
        <begin position="104"/>
        <end position="133"/>
    </location>
</feature>
<dbReference type="InterPro" id="IPR019734">
    <property type="entry name" value="TPR_rpt"/>
</dbReference>
<dbReference type="VEuPathDB" id="FungiDB:DNF11_2642"/>
<dbReference type="EMBL" id="CP033151">
    <property type="protein sequence ID" value="AYO43592.1"/>
    <property type="molecule type" value="Genomic_DNA"/>
</dbReference>
<dbReference type="STRING" id="425264.A0A3G2S8D9"/>
<dbReference type="Pfam" id="PF13432">
    <property type="entry name" value="TPR_16"/>
    <property type="match status" value="2"/>
</dbReference>
<keyword evidence="4" id="KW-0677">Repeat</keyword>
<feature type="repeat" description="TPR" evidence="6">
    <location>
        <begin position="494"/>
        <end position="527"/>
    </location>
</feature>
<keyword evidence="3" id="KW-0963">Cytoplasm</keyword>
<evidence type="ECO:0000256" key="7">
    <source>
        <dbReference type="SAM" id="MobiDB-lite"/>
    </source>
</evidence>